<reference evidence="2" key="1">
    <citation type="submission" date="2014-09" db="EMBL/GenBank/DDBJ databases">
        <authorList>
            <person name="Magalhaes I.L.F."/>
            <person name="Oliveira U."/>
            <person name="Santos F.R."/>
            <person name="Vidigal T.H.D.A."/>
            <person name="Brescovit A.D."/>
            <person name="Santos A.J."/>
        </authorList>
    </citation>
    <scope>NUCLEOTIDE SEQUENCE</scope>
    <source>
        <tissue evidence="2">Shoot tissue taken approximately 20 cm above the soil surface</tissue>
    </source>
</reference>
<proteinExistence type="predicted"/>
<name>A0A0A9GJ40_ARUDO</name>
<accession>A0A0A9GJ40</accession>
<organism evidence="2">
    <name type="scientific">Arundo donax</name>
    <name type="common">Giant reed</name>
    <name type="synonym">Donax arundinaceus</name>
    <dbReference type="NCBI Taxonomy" id="35708"/>
    <lineage>
        <taxon>Eukaryota</taxon>
        <taxon>Viridiplantae</taxon>
        <taxon>Streptophyta</taxon>
        <taxon>Embryophyta</taxon>
        <taxon>Tracheophyta</taxon>
        <taxon>Spermatophyta</taxon>
        <taxon>Magnoliopsida</taxon>
        <taxon>Liliopsida</taxon>
        <taxon>Poales</taxon>
        <taxon>Poaceae</taxon>
        <taxon>PACMAD clade</taxon>
        <taxon>Arundinoideae</taxon>
        <taxon>Arundineae</taxon>
        <taxon>Arundo</taxon>
    </lineage>
</organism>
<evidence type="ECO:0000313" key="2">
    <source>
        <dbReference type="EMBL" id="JAE20688.1"/>
    </source>
</evidence>
<reference evidence="2" key="2">
    <citation type="journal article" date="2015" name="Data Brief">
        <title>Shoot transcriptome of the giant reed, Arundo donax.</title>
        <authorList>
            <person name="Barrero R.A."/>
            <person name="Guerrero F.D."/>
            <person name="Moolhuijzen P."/>
            <person name="Goolsby J.A."/>
            <person name="Tidwell J."/>
            <person name="Bellgard S.E."/>
            <person name="Bellgard M.I."/>
        </authorList>
    </citation>
    <scope>NUCLEOTIDE SEQUENCE</scope>
    <source>
        <tissue evidence="2">Shoot tissue taken approximately 20 cm above the soil surface</tissue>
    </source>
</reference>
<dbReference type="EMBL" id="GBRH01177208">
    <property type="protein sequence ID" value="JAE20688.1"/>
    <property type="molecule type" value="Transcribed_RNA"/>
</dbReference>
<dbReference type="AlphaFoldDB" id="A0A0A9GJ40"/>
<protein>
    <submittedName>
        <fullName evidence="2">Uncharacterized protein</fullName>
    </submittedName>
</protein>
<evidence type="ECO:0000256" key="1">
    <source>
        <dbReference type="SAM" id="MobiDB-lite"/>
    </source>
</evidence>
<feature type="region of interest" description="Disordered" evidence="1">
    <location>
        <begin position="1"/>
        <end position="35"/>
    </location>
</feature>
<sequence>MTRHHTLTRNGVTPWLPRIRSTGRPYGALPSMSPRSCSRSCSFSCSADCSRTCSRSSPT</sequence>